<evidence type="ECO:0000259" key="6">
    <source>
        <dbReference type="Pfam" id="PF25183"/>
    </source>
</evidence>
<dbReference type="PANTHER" id="PTHR30069:SF46">
    <property type="entry name" value="OAR PROTEIN"/>
    <property type="match status" value="1"/>
</dbReference>
<proteinExistence type="predicted"/>
<comment type="caution">
    <text evidence="7">The sequence shown here is derived from an EMBL/GenBank/DDBJ whole genome shotgun (WGS) entry which is preliminary data.</text>
</comment>
<keyword evidence="5" id="KW-0998">Cell outer membrane</keyword>
<keyword evidence="4" id="KW-0472">Membrane</keyword>
<name>E6QHW6_9ZZZZ</name>
<evidence type="ECO:0000256" key="4">
    <source>
        <dbReference type="ARBA" id="ARBA00023136"/>
    </source>
</evidence>
<dbReference type="GO" id="GO:0009279">
    <property type="term" value="C:cell outer membrane"/>
    <property type="evidence" value="ECO:0007669"/>
    <property type="project" value="UniProtKB-SubCell"/>
</dbReference>
<dbReference type="Gene3D" id="2.40.170.20">
    <property type="entry name" value="TonB-dependent receptor, beta-barrel domain"/>
    <property type="match status" value="1"/>
</dbReference>
<dbReference type="Pfam" id="PF13620">
    <property type="entry name" value="CarboxypepD_reg"/>
    <property type="match status" value="1"/>
</dbReference>
<dbReference type="InterPro" id="IPR013784">
    <property type="entry name" value="Carb-bd-like_fold"/>
</dbReference>
<evidence type="ECO:0000313" key="7">
    <source>
        <dbReference type="EMBL" id="CBI06830.1"/>
    </source>
</evidence>
<organism evidence="7">
    <name type="scientific">mine drainage metagenome</name>
    <dbReference type="NCBI Taxonomy" id="410659"/>
    <lineage>
        <taxon>unclassified sequences</taxon>
        <taxon>metagenomes</taxon>
        <taxon>ecological metagenomes</taxon>
    </lineage>
</organism>
<comment type="subcellular location">
    <subcellularLocation>
        <location evidence="1">Cell outer membrane</location>
        <topology evidence="1">Multi-pass membrane protein</topology>
    </subcellularLocation>
</comment>
<dbReference type="PROSITE" id="PS51318">
    <property type="entry name" value="TAT"/>
    <property type="match status" value="1"/>
</dbReference>
<dbReference type="InterPro" id="IPR039426">
    <property type="entry name" value="TonB-dep_rcpt-like"/>
</dbReference>
<dbReference type="GO" id="GO:0015344">
    <property type="term" value="F:siderophore uptake transmembrane transporter activity"/>
    <property type="evidence" value="ECO:0007669"/>
    <property type="project" value="TreeGrafter"/>
</dbReference>
<dbReference type="InterPro" id="IPR036942">
    <property type="entry name" value="Beta-barrel_TonB_sf"/>
</dbReference>
<keyword evidence="3" id="KW-0812">Transmembrane</keyword>
<evidence type="ECO:0000256" key="1">
    <source>
        <dbReference type="ARBA" id="ARBA00004571"/>
    </source>
</evidence>
<dbReference type="GO" id="GO:0030246">
    <property type="term" value="F:carbohydrate binding"/>
    <property type="evidence" value="ECO:0007669"/>
    <property type="project" value="InterPro"/>
</dbReference>
<gene>
    <name evidence="7" type="ORF">CARN6_0105</name>
</gene>
<dbReference type="GO" id="GO:0044718">
    <property type="term" value="P:siderophore transmembrane transport"/>
    <property type="evidence" value="ECO:0007669"/>
    <property type="project" value="TreeGrafter"/>
</dbReference>
<reference evidence="7" key="1">
    <citation type="submission" date="2009-10" db="EMBL/GenBank/DDBJ databases">
        <title>Diversity of trophic interactions inside an arsenic-rich microbial ecosystem.</title>
        <authorList>
            <person name="Bertin P.N."/>
            <person name="Heinrich-Salmeron A."/>
            <person name="Pelletier E."/>
            <person name="Goulhen-Chollet F."/>
            <person name="Arsene-Ploetze F."/>
            <person name="Gallien S."/>
            <person name="Calteau A."/>
            <person name="Vallenet D."/>
            <person name="Casiot C."/>
            <person name="Chane-Woon-Ming B."/>
            <person name="Giloteaux L."/>
            <person name="Barakat M."/>
            <person name="Bonnefoy V."/>
            <person name="Bruneel O."/>
            <person name="Chandler M."/>
            <person name="Cleiss J."/>
            <person name="Duran R."/>
            <person name="Elbaz-Poulichet F."/>
            <person name="Fonknechten N."/>
            <person name="Lauga B."/>
            <person name="Mornico D."/>
            <person name="Ortet P."/>
            <person name="Schaeffer C."/>
            <person name="Siguier P."/>
            <person name="Alexander Thil Smith A."/>
            <person name="Van Dorsselaer A."/>
            <person name="Weissenbach J."/>
            <person name="Medigue C."/>
            <person name="Le Paslier D."/>
        </authorList>
    </citation>
    <scope>NUCLEOTIDE SEQUENCE</scope>
</reference>
<dbReference type="SUPFAM" id="SSF56935">
    <property type="entry name" value="Porins"/>
    <property type="match status" value="1"/>
</dbReference>
<dbReference type="Gene3D" id="2.60.40.1120">
    <property type="entry name" value="Carboxypeptidase-like, regulatory domain"/>
    <property type="match status" value="1"/>
</dbReference>
<evidence type="ECO:0000256" key="3">
    <source>
        <dbReference type="ARBA" id="ARBA00022692"/>
    </source>
</evidence>
<keyword evidence="2" id="KW-0813">Transport</keyword>
<dbReference type="Pfam" id="PF25183">
    <property type="entry name" value="OMP_b-brl_4"/>
    <property type="match status" value="1"/>
</dbReference>
<feature type="domain" description="TonB-dependent transporter Oar-like beta-barrel" evidence="6">
    <location>
        <begin position="285"/>
        <end position="1254"/>
    </location>
</feature>
<dbReference type="EMBL" id="CABQ01000025">
    <property type="protein sequence ID" value="CBI06830.1"/>
    <property type="molecule type" value="Genomic_DNA"/>
</dbReference>
<dbReference type="InterPro" id="IPR057601">
    <property type="entry name" value="Oar-like_b-barrel"/>
</dbReference>
<dbReference type="InterPro" id="IPR006311">
    <property type="entry name" value="TAT_signal"/>
</dbReference>
<protein>
    <recommendedName>
        <fullName evidence="6">TonB-dependent transporter Oar-like beta-barrel domain-containing protein</fullName>
    </recommendedName>
</protein>
<sequence>MTTTYRRRFVRIGLFLIAVLALCIPPASAQQTLGSINGTVVDPSGASVSGATVTISDPAINISRTAKTQSNGFFQIFNLPVGRYQVSVGSPGFQTTQESDIAIQEARATTLNVSLKLGQASESIEVVADPLLNATDTTNGYTLDKTQINATPLATGSFTQLATLSPGVNAELLSNLDTNSGLGNQPIWANGQRDTSNTFQVDGVDSTNLFNGKSSSGSTSQRYNFNIGSAPTVGGSFSVGTAVYGSNGNSLPSPPPEFMQELRVNASMYDAQQGATSGAQIDVNTATGTNDFHGQVYGSYANNSINASPYFFNQAYQLAQQGIGVFPQSMVNPFLRRWDTGFTLGGPVKKNKLYFFVAYQHRSNADDATGISQMTVPSGLTDDRSNAGLAAADVTWGGSTAANNINSIAAALLNAKLSNGQYMIPSAQSNATYQYGVPNVNLIGTASLIADQATASLDYDVSANDRLSAKYFFQNAPVTRPYGFSQTGGFPTTQNNGSQVAAIDNTIQIGPRINWEQRLGFVRMGSFTFFNQTVPGGNFGIGAGTSGLAPGLPGLQIANFGDSNQYSPSASIGPASAFVDMGYYQNRLNPSTNVIFVLGKHTIVAGGGYSYTQLNITNNRDGFAQVRVNGFDSFLQGQVHGSSVIESIDPNSGRNNADRYYRSNELSGYVQDKWQTSSNLSITMGVRYDYHGGLTEKYGNMFNFDPSHYSVSGTSQTGFQVSDAGFVVAGNNKYFPTPGVSNSTLNGRQWGISPRVGFAWSPKRDHGNFVVSGGAGFYYDRGELFSYLSQPAGGSIGGPFGVTESAPLVSYANGNGGTLANPIGTGLTVSSYVPPNSNPATVKQALQNQLNIMTGPASDPQYGKACGGIDNQTYPGYLDCTPTLNFGAYDRNNKLPYSINYTFNIQWQPRSDLAITIGYTGTRGRHSVIPLPLNEPGIATPNNPIWGETATYGFEVLNQYSLFTDSNGYQYYNPIAGEPWNTLDGGNTDFRAPYVGYSPNAANFKAAGVSAYDALEAHVEKRMTHHFMLGGSYTWSHSLDEQSDIGLFFTGNDPNHLRNSWASSDFDRTHVFSGNFLYDLPNPARAHSLLSYFSNDWHISGTGVVQSGQPYSLYEFYGAVGSVNFGNFPTLMNPILGIKDPAHPQRALTGNSGKLRGSGGSYIPFIDPSQIAINYVQPGQMGVPISTGNDPQDIYETAFNQGQRNIFRQALQKRLDISFRKNIRVGSKLALQYDFNIFNITNTTSLDIPQDQAQIRQNYACSNSATTQSMNNYLNCTPGSVYINYGQIVTSPSSVDQQSALHNLDQLPYSNGTGRNTQLPLTIPVGTGTCVSAYAITNTTGCPNNAANFGSVTGTIGGSRAVTMGLHANF</sequence>
<dbReference type="SUPFAM" id="SSF49452">
    <property type="entry name" value="Starch-binding domain-like"/>
    <property type="match status" value="1"/>
</dbReference>
<evidence type="ECO:0000256" key="5">
    <source>
        <dbReference type="ARBA" id="ARBA00023237"/>
    </source>
</evidence>
<accession>E6QHW6</accession>
<dbReference type="PANTHER" id="PTHR30069">
    <property type="entry name" value="TONB-DEPENDENT OUTER MEMBRANE RECEPTOR"/>
    <property type="match status" value="1"/>
</dbReference>
<evidence type="ECO:0000256" key="2">
    <source>
        <dbReference type="ARBA" id="ARBA00022448"/>
    </source>
</evidence>